<comment type="subcellular location">
    <subcellularLocation>
        <location evidence="1">Cell membrane</location>
        <topology evidence="1">Single-pass membrane protein</topology>
    </subcellularLocation>
</comment>
<feature type="compositionally biased region" description="Low complexity" evidence="10">
    <location>
        <begin position="466"/>
        <end position="478"/>
    </location>
</feature>
<name>A0ABV2YMZ1_9ACTN</name>
<evidence type="ECO:0000256" key="6">
    <source>
        <dbReference type="ARBA" id="ARBA00022801"/>
    </source>
</evidence>
<gene>
    <name evidence="12" type="primary">eccB</name>
    <name evidence="12" type="ORF">AB0E65_23125</name>
</gene>
<comment type="caution">
    <text evidence="12">The sequence shown here is derived from an EMBL/GenBank/DDBJ whole genome shotgun (WGS) entry which is preliminary data.</text>
</comment>
<evidence type="ECO:0000256" key="2">
    <source>
        <dbReference type="ARBA" id="ARBA00008149"/>
    </source>
</evidence>
<evidence type="ECO:0000256" key="10">
    <source>
        <dbReference type="SAM" id="MobiDB-lite"/>
    </source>
</evidence>
<keyword evidence="13" id="KW-1185">Reference proteome</keyword>
<dbReference type="InterPro" id="IPR042485">
    <property type="entry name" value="T7SS_EccB_R3"/>
</dbReference>
<feature type="compositionally biased region" description="Basic and acidic residues" evidence="10">
    <location>
        <begin position="453"/>
        <end position="465"/>
    </location>
</feature>
<dbReference type="Pfam" id="PF05108">
    <property type="entry name" value="T7SS_ESX1_EccB"/>
    <property type="match status" value="1"/>
</dbReference>
<organism evidence="12 13">
    <name type="scientific">Streptomyces fragilis</name>
    <dbReference type="NCBI Taxonomy" id="67301"/>
    <lineage>
        <taxon>Bacteria</taxon>
        <taxon>Bacillati</taxon>
        <taxon>Actinomycetota</taxon>
        <taxon>Actinomycetes</taxon>
        <taxon>Kitasatosporales</taxon>
        <taxon>Streptomycetaceae</taxon>
        <taxon>Streptomyces</taxon>
    </lineage>
</organism>
<evidence type="ECO:0000256" key="3">
    <source>
        <dbReference type="ARBA" id="ARBA00022475"/>
    </source>
</evidence>
<keyword evidence="6" id="KW-0378">Hydrolase</keyword>
<dbReference type="PANTHER" id="PTHR40765">
    <property type="entry name" value="ESX-2 SECRETION SYSTEM ATPASE ECCB2"/>
    <property type="match status" value="1"/>
</dbReference>
<protein>
    <submittedName>
        <fullName evidence="12">Type VII secretion protein EccB</fullName>
    </submittedName>
</protein>
<dbReference type="Proteomes" id="UP001550850">
    <property type="component" value="Unassembled WGS sequence"/>
</dbReference>
<feature type="transmembrane region" description="Helical" evidence="11">
    <location>
        <begin position="41"/>
        <end position="61"/>
    </location>
</feature>
<keyword evidence="7" id="KW-0067">ATP-binding</keyword>
<feature type="region of interest" description="Disordered" evidence="10">
    <location>
        <begin position="444"/>
        <end position="513"/>
    </location>
</feature>
<keyword evidence="4 11" id="KW-0812">Transmembrane</keyword>
<dbReference type="Gene3D" id="2.40.50.910">
    <property type="entry name" value="Type VII secretion system EccB, repeat 3 domain"/>
    <property type="match status" value="1"/>
</dbReference>
<evidence type="ECO:0000256" key="8">
    <source>
        <dbReference type="ARBA" id="ARBA00022989"/>
    </source>
</evidence>
<dbReference type="Gene3D" id="3.30.2390.20">
    <property type="entry name" value="Type VII secretion system EccB, repeat 1 domain"/>
    <property type="match status" value="1"/>
</dbReference>
<evidence type="ECO:0000256" key="4">
    <source>
        <dbReference type="ARBA" id="ARBA00022692"/>
    </source>
</evidence>
<keyword evidence="5" id="KW-0547">Nucleotide-binding</keyword>
<keyword evidence="8 11" id="KW-1133">Transmembrane helix</keyword>
<proteinExistence type="inferred from homology"/>
<dbReference type="InterPro" id="IPR044857">
    <property type="entry name" value="T7SS_EccB_R1"/>
</dbReference>
<dbReference type="InterPro" id="IPR007795">
    <property type="entry name" value="T7SS_EccB"/>
</dbReference>
<dbReference type="RefSeq" id="WP_108954124.1">
    <property type="nucleotide sequence ID" value="NZ_BEVZ01000004.1"/>
</dbReference>
<reference evidence="12 13" key="1">
    <citation type="submission" date="2024-06" db="EMBL/GenBank/DDBJ databases">
        <title>The Natural Products Discovery Center: Release of the First 8490 Sequenced Strains for Exploring Actinobacteria Biosynthetic Diversity.</title>
        <authorList>
            <person name="Kalkreuter E."/>
            <person name="Kautsar S.A."/>
            <person name="Yang D."/>
            <person name="Bader C.D."/>
            <person name="Teijaro C.N."/>
            <person name="Fluegel L."/>
            <person name="Davis C.M."/>
            <person name="Simpson J.R."/>
            <person name="Lauterbach L."/>
            <person name="Steele A.D."/>
            <person name="Gui C."/>
            <person name="Meng S."/>
            <person name="Li G."/>
            <person name="Viehrig K."/>
            <person name="Ye F."/>
            <person name="Su P."/>
            <person name="Kiefer A.F."/>
            <person name="Nichols A."/>
            <person name="Cepeda A.J."/>
            <person name="Yan W."/>
            <person name="Fan B."/>
            <person name="Jiang Y."/>
            <person name="Adhikari A."/>
            <person name="Zheng C.-J."/>
            <person name="Schuster L."/>
            <person name="Cowan T.M."/>
            <person name="Smanski M.J."/>
            <person name="Chevrette M.G."/>
            <person name="De Carvalho L.P.S."/>
            <person name="Shen B."/>
        </authorList>
    </citation>
    <scope>NUCLEOTIDE SEQUENCE [LARGE SCALE GENOMIC DNA]</scope>
    <source>
        <strain evidence="12 13">NPDC038104</strain>
    </source>
</reference>
<evidence type="ECO:0000313" key="12">
    <source>
        <dbReference type="EMBL" id="MEU3557084.1"/>
    </source>
</evidence>
<dbReference type="PANTHER" id="PTHR40765:SF2">
    <property type="entry name" value="ESX-2 SECRETION SYSTEM ATPASE ECCB2"/>
    <property type="match status" value="1"/>
</dbReference>
<sequence length="513" mass="54842">MASRRDQLNAYTFAKRRMLASFTHSAGGGSEESAPRPLRGILPGIITGVVVMAVFGAWGMFKPTAPKGWDTAYEKVIVADKSTTRYVVLETDGKKHLHPVLNMASAKLLLKDGKGAVITVDEKILDTRIQHGVTVGIPYAPDRLPDAAEAAAEKRWAVCERAGQGGSVQKAAFVLAERDWGKIEGPQKLGGGQLLYVQEQGPDEARYVVDATGTAYRIDELEKEETELSNLLRAVVGSDRRPQTVTRDWLETLHHGDPLAFPKIEGTPGEPANAPGQLNQKADRVGMVLKARDGDRDRHYVVLPGRVSPVSDFVATLLLASSQLVPVGQAGNALEVSPGALQPSGTFGDDRSWPDATPSAVNDPSGVGKARDTVCNVLTGVDRRSGRTELRTWAGAAFPAPLATGSTSAYVTPGSGQVYQQYKGSATDVGPVFLVTDTGLRYVLQSNGDSTGEDTRIGRSDEDRQAQQQTELQAQKLLGYADVKPTPVPAPWSAYLPTGPRLSTADARQPQGS</sequence>
<dbReference type="NCBIfam" id="TIGR03919">
    <property type="entry name" value="T7SS_EccB"/>
    <property type="match status" value="1"/>
</dbReference>
<evidence type="ECO:0000256" key="7">
    <source>
        <dbReference type="ARBA" id="ARBA00022840"/>
    </source>
</evidence>
<evidence type="ECO:0000256" key="11">
    <source>
        <dbReference type="SAM" id="Phobius"/>
    </source>
</evidence>
<accession>A0ABV2YMZ1</accession>
<evidence type="ECO:0000256" key="9">
    <source>
        <dbReference type="ARBA" id="ARBA00023136"/>
    </source>
</evidence>
<evidence type="ECO:0000313" key="13">
    <source>
        <dbReference type="Proteomes" id="UP001550850"/>
    </source>
</evidence>
<keyword evidence="9 11" id="KW-0472">Membrane</keyword>
<dbReference type="EMBL" id="JBEZUR010000047">
    <property type="protein sequence ID" value="MEU3557084.1"/>
    <property type="molecule type" value="Genomic_DNA"/>
</dbReference>
<evidence type="ECO:0000256" key="1">
    <source>
        <dbReference type="ARBA" id="ARBA00004162"/>
    </source>
</evidence>
<evidence type="ECO:0000256" key="5">
    <source>
        <dbReference type="ARBA" id="ARBA00022741"/>
    </source>
</evidence>
<keyword evidence="3" id="KW-1003">Cell membrane</keyword>
<comment type="similarity">
    <text evidence="2">Belongs to the EccB family.</text>
</comment>